<evidence type="ECO:0000256" key="8">
    <source>
        <dbReference type="SAM" id="Phobius"/>
    </source>
</evidence>
<sequence length="290" mass="31500">MGLPQSISSLLPKYAAVGAQLAELLVVSAVVYILGRYLLEPAVAWLFARRDLDPTLTRALQKTLHVGVIVATLAVGAAAAGFGGLLGGSALIVAALTLAVGFAAQDVISNFVAGVFIVQDRNFTIDDWIEWDDKAGFIDDIGFRVTRVRTFDNETITVPNTVLATTPVTNRMSNETLRISYTVGIGYDDDIDEATRILLAAAADHDEILDDPEPSVRVAELGDSAVLLQSRFWIDNPDREEFSETRSEYIRTVKERFDDTGIDLSTTTQHELSGELAVDEPPSSRATDQE</sequence>
<evidence type="ECO:0000313" key="12">
    <source>
        <dbReference type="Proteomes" id="UP000315385"/>
    </source>
</evidence>
<dbReference type="InterPro" id="IPR011066">
    <property type="entry name" value="MscS_channel_C_sf"/>
</dbReference>
<evidence type="ECO:0000259" key="9">
    <source>
        <dbReference type="Pfam" id="PF00924"/>
    </source>
</evidence>
<keyword evidence="3" id="KW-1003">Cell membrane</keyword>
<dbReference type="Gene3D" id="2.30.30.60">
    <property type="match status" value="1"/>
</dbReference>
<organism evidence="11 12">
    <name type="scientific">Halonotius roseus</name>
    <dbReference type="NCBI Taxonomy" id="2511997"/>
    <lineage>
        <taxon>Archaea</taxon>
        <taxon>Methanobacteriati</taxon>
        <taxon>Methanobacteriota</taxon>
        <taxon>Stenosarchaea group</taxon>
        <taxon>Halobacteria</taxon>
        <taxon>Halobacteriales</taxon>
        <taxon>Haloferacaceae</taxon>
        <taxon>Halonotius</taxon>
    </lineage>
</organism>
<evidence type="ECO:0000256" key="2">
    <source>
        <dbReference type="ARBA" id="ARBA00008017"/>
    </source>
</evidence>
<keyword evidence="12" id="KW-1185">Reference proteome</keyword>
<comment type="caution">
    <text evidence="11">The sequence shown here is derived from an EMBL/GenBank/DDBJ whole genome shotgun (WGS) entry which is preliminary data.</text>
</comment>
<dbReference type="InterPro" id="IPR010920">
    <property type="entry name" value="LSM_dom_sf"/>
</dbReference>
<evidence type="ECO:0000256" key="1">
    <source>
        <dbReference type="ARBA" id="ARBA00004651"/>
    </source>
</evidence>
<evidence type="ECO:0000256" key="4">
    <source>
        <dbReference type="ARBA" id="ARBA00022692"/>
    </source>
</evidence>
<dbReference type="GO" id="GO:0008381">
    <property type="term" value="F:mechanosensitive monoatomic ion channel activity"/>
    <property type="evidence" value="ECO:0007669"/>
    <property type="project" value="InterPro"/>
</dbReference>
<evidence type="ECO:0000256" key="5">
    <source>
        <dbReference type="ARBA" id="ARBA00022989"/>
    </source>
</evidence>
<comment type="subcellular location">
    <subcellularLocation>
        <location evidence="1">Cell membrane</location>
        <topology evidence="1">Multi-pass membrane protein</topology>
    </subcellularLocation>
</comment>
<feature type="transmembrane region" description="Helical" evidence="8">
    <location>
        <begin position="20"/>
        <end position="39"/>
    </location>
</feature>
<dbReference type="PANTHER" id="PTHR30221">
    <property type="entry name" value="SMALL-CONDUCTANCE MECHANOSENSITIVE CHANNEL"/>
    <property type="match status" value="1"/>
</dbReference>
<evidence type="ECO:0000256" key="6">
    <source>
        <dbReference type="ARBA" id="ARBA00023136"/>
    </source>
</evidence>
<dbReference type="GO" id="GO:0005886">
    <property type="term" value="C:plasma membrane"/>
    <property type="evidence" value="ECO:0007669"/>
    <property type="project" value="UniProtKB-SubCell"/>
</dbReference>
<dbReference type="SUPFAM" id="SSF50182">
    <property type="entry name" value="Sm-like ribonucleoproteins"/>
    <property type="match status" value="1"/>
</dbReference>
<dbReference type="Gene3D" id="3.30.70.100">
    <property type="match status" value="1"/>
</dbReference>
<dbReference type="Proteomes" id="UP000315385">
    <property type="component" value="Unassembled WGS sequence"/>
</dbReference>
<dbReference type="PANTHER" id="PTHR30221:SF1">
    <property type="entry name" value="SMALL-CONDUCTANCE MECHANOSENSITIVE CHANNEL"/>
    <property type="match status" value="1"/>
</dbReference>
<protein>
    <submittedName>
        <fullName evidence="11">Mechanosensitive ion channel family protein</fullName>
    </submittedName>
</protein>
<dbReference type="AlphaFoldDB" id="A0A544QN10"/>
<name>A0A544QN10_9EURY</name>
<dbReference type="RefSeq" id="WP_142443424.1">
    <property type="nucleotide sequence ID" value="NZ_SESI01000002.1"/>
</dbReference>
<evidence type="ECO:0000256" key="7">
    <source>
        <dbReference type="SAM" id="MobiDB-lite"/>
    </source>
</evidence>
<dbReference type="InterPro" id="IPR023408">
    <property type="entry name" value="MscS_beta-dom_sf"/>
</dbReference>
<keyword evidence="4 8" id="KW-0812">Transmembrane</keyword>
<feature type="transmembrane region" description="Helical" evidence="8">
    <location>
        <begin position="92"/>
        <end position="118"/>
    </location>
</feature>
<evidence type="ECO:0000256" key="3">
    <source>
        <dbReference type="ARBA" id="ARBA00022475"/>
    </source>
</evidence>
<dbReference type="SUPFAM" id="SSF82689">
    <property type="entry name" value="Mechanosensitive channel protein MscS (YggB), C-terminal domain"/>
    <property type="match status" value="1"/>
</dbReference>
<dbReference type="EMBL" id="SESI01000002">
    <property type="protein sequence ID" value="TQQ80302.1"/>
    <property type="molecule type" value="Genomic_DNA"/>
</dbReference>
<dbReference type="Gene3D" id="1.10.287.1260">
    <property type="match status" value="1"/>
</dbReference>
<comment type="similarity">
    <text evidence="2">Belongs to the MscS (TC 1.A.23) family.</text>
</comment>
<feature type="transmembrane region" description="Helical" evidence="8">
    <location>
        <begin position="64"/>
        <end position="86"/>
    </location>
</feature>
<keyword evidence="5 8" id="KW-1133">Transmembrane helix</keyword>
<dbReference type="OrthoDB" id="31543at2157"/>
<evidence type="ECO:0000259" key="10">
    <source>
        <dbReference type="Pfam" id="PF21082"/>
    </source>
</evidence>
<dbReference type="Pfam" id="PF00924">
    <property type="entry name" value="MS_channel_2nd"/>
    <property type="match status" value="1"/>
</dbReference>
<reference evidence="11 12" key="1">
    <citation type="submission" date="2019-02" db="EMBL/GenBank/DDBJ databases">
        <title>Halonotius sp. a new haloqrchaeon isolated from saline water.</title>
        <authorList>
            <person name="Duran-Viseras A."/>
            <person name="Sanchez-Porro C."/>
            <person name="Ventosa A."/>
        </authorList>
    </citation>
    <scope>NUCLEOTIDE SEQUENCE [LARGE SCALE GENOMIC DNA]</scope>
    <source>
        <strain evidence="11 12">F9-27</strain>
    </source>
</reference>
<dbReference type="InterPro" id="IPR045275">
    <property type="entry name" value="MscS_archaea/bacteria_type"/>
</dbReference>
<feature type="region of interest" description="Disordered" evidence="7">
    <location>
        <begin position="261"/>
        <end position="290"/>
    </location>
</feature>
<evidence type="ECO:0000313" key="11">
    <source>
        <dbReference type="EMBL" id="TQQ80302.1"/>
    </source>
</evidence>
<proteinExistence type="inferred from homology"/>
<dbReference type="Pfam" id="PF21082">
    <property type="entry name" value="MS_channel_3rd"/>
    <property type="match status" value="1"/>
</dbReference>
<feature type="domain" description="Mechanosensitive ion channel MscS" evidence="9">
    <location>
        <begin position="106"/>
        <end position="170"/>
    </location>
</feature>
<accession>A0A544QN10</accession>
<feature type="domain" description="Mechanosensitive ion channel MscS C-terminal" evidence="10">
    <location>
        <begin position="180"/>
        <end position="263"/>
    </location>
</feature>
<gene>
    <name evidence="11" type="ORF">EWF95_07335</name>
</gene>
<keyword evidence="6 8" id="KW-0472">Membrane</keyword>
<dbReference type="InterPro" id="IPR006685">
    <property type="entry name" value="MscS_channel_2nd"/>
</dbReference>
<dbReference type="InterPro" id="IPR049278">
    <property type="entry name" value="MS_channel_C"/>
</dbReference>